<comment type="similarity">
    <text evidence="7">Belongs to the binding-protein-dependent transport system permease family.</text>
</comment>
<evidence type="ECO:0000256" key="7">
    <source>
        <dbReference type="RuleBase" id="RU363032"/>
    </source>
</evidence>
<keyword evidence="3" id="KW-1003">Cell membrane</keyword>
<evidence type="ECO:0000256" key="6">
    <source>
        <dbReference type="ARBA" id="ARBA00023136"/>
    </source>
</evidence>
<dbReference type="Pfam" id="PF00528">
    <property type="entry name" value="BPD_transp_1"/>
    <property type="match status" value="1"/>
</dbReference>
<accession>A0A928KST4</accession>
<dbReference type="EMBL" id="SVNY01000005">
    <property type="protein sequence ID" value="MBE6834037.1"/>
    <property type="molecule type" value="Genomic_DNA"/>
</dbReference>
<dbReference type="PANTHER" id="PTHR30151:SF0">
    <property type="entry name" value="ABC TRANSPORTER PERMEASE PROTEIN MJ0413-RELATED"/>
    <property type="match status" value="1"/>
</dbReference>
<dbReference type="PROSITE" id="PS50928">
    <property type="entry name" value="ABC_TM1"/>
    <property type="match status" value="1"/>
</dbReference>
<dbReference type="RefSeq" id="WP_020072160.1">
    <property type="nucleotide sequence ID" value="NZ_JBKWRC010000004.1"/>
</dbReference>
<evidence type="ECO:0000256" key="5">
    <source>
        <dbReference type="ARBA" id="ARBA00022989"/>
    </source>
</evidence>
<feature type="transmembrane region" description="Helical" evidence="7">
    <location>
        <begin position="139"/>
        <end position="157"/>
    </location>
</feature>
<dbReference type="Gene3D" id="1.10.3720.10">
    <property type="entry name" value="MetI-like"/>
    <property type="match status" value="1"/>
</dbReference>
<dbReference type="InterPro" id="IPR000515">
    <property type="entry name" value="MetI-like"/>
</dbReference>
<keyword evidence="5 7" id="KW-1133">Transmembrane helix</keyword>
<feature type="domain" description="ABC transmembrane type-1" evidence="8">
    <location>
        <begin position="98"/>
        <end position="278"/>
    </location>
</feature>
<dbReference type="PANTHER" id="PTHR30151">
    <property type="entry name" value="ALKANE SULFONATE ABC TRANSPORTER-RELATED, MEMBRANE SUBUNIT"/>
    <property type="match status" value="1"/>
</dbReference>
<evidence type="ECO:0000313" key="9">
    <source>
        <dbReference type="EMBL" id="MBE6834037.1"/>
    </source>
</evidence>
<comment type="subcellular location">
    <subcellularLocation>
        <location evidence="1 7">Cell membrane</location>
        <topology evidence="1 7">Multi-pass membrane protein</topology>
    </subcellularLocation>
</comment>
<evidence type="ECO:0000259" key="8">
    <source>
        <dbReference type="PROSITE" id="PS50928"/>
    </source>
</evidence>
<dbReference type="InterPro" id="IPR035906">
    <property type="entry name" value="MetI-like_sf"/>
</dbReference>
<protein>
    <submittedName>
        <fullName evidence="9">ABC transporter permease</fullName>
    </submittedName>
</protein>
<gene>
    <name evidence="9" type="ORF">E7512_10775</name>
</gene>
<evidence type="ECO:0000256" key="4">
    <source>
        <dbReference type="ARBA" id="ARBA00022692"/>
    </source>
</evidence>
<proteinExistence type="inferred from homology"/>
<sequence length="290" mass="31607">MAEKTTAVPAAALTTKSAKRETGNKSMFGDKITAAFQPKGKIKQNTAMILGIVAFLLILILWSGLSYGKMVDPLFLPTPTATLQASLQLFGSGFWTDIGMTVFRVMTGFVIAAVVAIPLGVLIGTYAPISAFFEPVFSFVRYMPASAFIPLFIFWIGIGESEKVAIIILGSLPQLVLMTATNIRNVHSSLIEVSYTLGTNRKNVLWKVILPKAMPDITDTLRIVLGWAWTYVIVAEMVGASSGIGFKILQAQRTVDVGKIFVGILILGLIGLMIDNLLLFLNKKLYPWNE</sequence>
<evidence type="ECO:0000256" key="1">
    <source>
        <dbReference type="ARBA" id="ARBA00004651"/>
    </source>
</evidence>
<feature type="transmembrane region" description="Helical" evidence="7">
    <location>
        <begin position="164"/>
        <end position="183"/>
    </location>
</feature>
<feature type="transmembrane region" description="Helical" evidence="7">
    <location>
        <begin position="47"/>
        <end position="65"/>
    </location>
</feature>
<feature type="transmembrane region" description="Helical" evidence="7">
    <location>
        <begin position="110"/>
        <end position="133"/>
    </location>
</feature>
<name>A0A928KST4_9FIRM</name>
<feature type="transmembrane region" description="Helical" evidence="7">
    <location>
        <begin position="261"/>
        <end position="281"/>
    </location>
</feature>
<comment type="caution">
    <text evidence="9">The sequence shown here is derived from an EMBL/GenBank/DDBJ whole genome shotgun (WGS) entry which is preliminary data.</text>
</comment>
<dbReference type="SUPFAM" id="SSF161098">
    <property type="entry name" value="MetI-like"/>
    <property type="match status" value="1"/>
</dbReference>
<dbReference type="GO" id="GO:0042918">
    <property type="term" value="P:alkanesulfonate transmembrane transport"/>
    <property type="evidence" value="ECO:0007669"/>
    <property type="project" value="UniProtKB-ARBA"/>
</dbReference>
<feature type="transmembrane region" description="Helical" evidence="7">
    <location>
        <begin position="228"/>
        <end position="249"/>
    </location>
</feature>
<keyword evidence="6 7" id="KW-0472">Membrane</keyword>
<keyword evidence="4 7" id="KW-0812">Transmembrane</keyword>
<evidence type="ECO:0000313" key="10">
    <source>
        <dbReference type="Proteomes" id="UP000754750"/>
    </source>
</evidence>
<evidence type="ECO:0000256" key="3">
    <source>
        <dbReference type="ARBA" id="ARBA00022475"/>
    </source>
</evidence>
<keyword evidence="2 7" id="KW-0813">Transport</keyword>
<reference evidence="9" key="1">
    <citation type="submission" date="2019-04" db="EMBL/GenBank/DDBJ databases">
        <title>Evolution of Biomass-Degrading Anaerobic Consortia Revealed by Metagenomics.</title>
        <authorList>
            <person name="Peng X."/>
        </authorList>
    </citation>
    <scope>NUCLEOTIDE SEQUENCE</scope>
    <source>
        <strain evidence="9">SIG551</strain>
    </source>
</reference>
<dbReference type="AlphaFoldDB" id="A0A928KST4"/>
<evidence type="ECO:0000256" key="2">
    <source>
        <dbReference type="ARBA" id="ARBA00022448"/>
    </source>
</evidence>
<dbReference type="CDD" id="cd06261">
    <property type="entry name" value="TM_PBP2"/>
    <property type="match status" value="1"/>
</dbReference>
<organism evidence="9 10">
    <name type="scientific">Faecalispora sporosphaeroides</name>
    <dbReference type="NCBI Taxonomy" id="1549"/>
    <lineage>
        <taxon>Bacteria</taxon>
        <taxon>Bacillati</taxon>
        <taxon>Bacillota</taxon>
        <taxon>Clostridia</taxon>
        <taxon>Eubacteriales</taxon>
        <taxon>Oscillospiraceae</taxon>
        <taxon>Faecalispora</taxon>
    </lineage>
</organism>
<dbReference type="Proteomes" id="UP000754750">
    <property type="component" value="Unassembled WGS sequence"/>
</dbReference>
<dbReference type="FunFam" id="1.10.3720.10:FF:000003">
    <property type="entry name" value="Aliphatic sulfonate ABC transporter permease"/>
    <property type="match status" value="1"/>
</dbReference>
<dbReference type="GO" id="GO:0005886">
    <property type="term" value="C:plasma membrane"/>
    <property type="evidence" value="ECO:0007669"/>
    <property type="project" value="UniProtKB-SubCell"/>
</dbReference>